<dbReference type="EMBL" id="JAMSHJ010000005">
    <property type="protein sequence ID" value="KAI5404824.1"/>
    <property type="molecule type" value="Genomic_DNA"/>
</dbReference>
<dbReference type="GO" id="GO:0006402">
    <property type="term" value="P:mRNA catabolic process"/>
    <property type="evidence" value="ECO:0007669"/>
    <property type="project" value="TreeGrafter"/>
</dbReference>
<evidence type="ECO:0000313" key="2">
    <source>
        <dbReference type="Proteomes" id="UP001058974"/>
    </source>
</evidence>
<sequence length="145" mass="16154">MGSHFRSESEGPINGKRVALESVVELERLAQIILEGVDKFNNLIGSMYYPDGKSAKDLALKFVENVRSSLMCENMMEEEAKRRLKTTKLQAKKSRLKLWTSYVPPPTNSEVIHGQNFTGKVVEVVSGDCIVVADDFTLYGSPLAE</sequence>
<proteinExistence type="predicted"/>
<dbReference type="InterPro" id="IPR035437">
    <property type="entry name" value="SNase_OB-fold_sf"/>
</dbReference>
<name>A0A9D4WNF2_PEA</name>
<dbReference type="Gramene" id="Psat05G0183900-T1">
    <property type="protein sequence ID" value="KAI5404824.1"/>
    <property type="gene ID" value="KIW84_051839"/>
</dbReference>
<evidence type="ECO:0000313" key="1">
    <source>
        <dbReference type="EMBL" id="KAI5404824.1"/>
    </source>
</evidence>
<dbReference type="AlphaFoldDB" id="A0A9D4WNF2"/>
<dbReference type="GO" id="GO:0005634">
    <property type="term" value="C:nucleus"/>
    <property type="evidence" value="ECO:0007669"/>
    <property type="project" value="TreeGrafter"/>
</dbReference>
<dbReference type="PANTHER" id="PTHR12302">
    <property type="entry name" value="EBNA2 BINDING PROTEIN P100"/>
    <property type="match status" value="1"/>
</dbReference>
<accession>A0A9D4WNF2</accession>
<keyword evidence="2" id="KW-1185">Reference proteome</keyword>
<reference evidence="1 2" key="1">
    <citation type="journal article" date="2022" name="Nat. Genet.">
        <title>Improved pea reference genome and pan-genome highlight genomic features and evolutionary characteristics.</title>
        <authorList>
            <person name="Yang T."/>
            <person name="Liu R."/>
            <person name="Luo Y."/>
            <person name="Hu S."/>
            <person name="Wang D."/>
            <person name="Wang C."/>
            <person name="Pandey M.K."/>
            <person name="Ge S."/>
            <person name="Xu Q."/>
            <person name="Li N."/>
            <person name="Li G."/>
            <person name="Huang Y."/>
            <person name="Saxena R.K."/>
            <person name="Ji Y."/>
            <person name="Li M."/>
            <person name="Yan X."/>
            <person name="He Y."/>
            <person name="Liu Y."/>
            <person name="Wang X."/>
            <person name="Xiang C."/>
            <person name="Varshney R.K."/>
            <person name="Ding H."/>
            <person name="Gao S."/>
            <person name="Zong X."/>
        </authorList>
    </citation>
    <scope>NUCLEOTIDE SEQUENCE [LARGE SCALE GENOMIC DNA]</scope>
    <source>
        <strain evidence="1 2">cv. Zhongwan 6</strain>
    </source>
</reference>
<dbReference type="Proteomes" id="UP001058974">
    <property type="component" value="Chromosome 5"/>
</dbReference>
<organism evidence="1 2">
    <name type="scientific">Pisum sativum</name>
    <name type="common">Garden pea</name>
    <name type="synonym">Lathyrus oleraceus</name>
    <dbReference type="NCBI Taxonomy" id="3888"/>
    <lineage>
        <taxon>Eukaryota</taxon>
        <taxon>Viridiplantae</taxon>
        <taxon>Streptophyta</taxon>
        <taxon>Embryophyta</taxon>
        <taxon>Tracheophyta</taxon>
        <taxon>Spermatophyta</taxon>
        <taxon>Magnoliopsida</taxon>
        <taxon>eudicotyledons</taxon>
        <taxon>Gunneridae</taxon>
        <taxon>Pentapetalae</taxon>
        <taxon>rosids</taxon>
        <taxon>fabids</taxon>
        <taxon>Fabales</taxon>
        <taxon>Fabaceae</taxon>
        <taxon>Papilionoideae</taxon>
        <taxon>50 kb inversion clade</taxon>
        <taxon>NPAAA clade</taxon>
        <taxon>Hologalegina</taxon>
        <taxon>IRL clade</taxon>
        <taxon>Fabeae</taxon>
        <taxon>Lathyrus</taxon>
    </lineage>
</organism>
<gene>
    <name evidence="1" type="ORF">KIW84_051839</name>
</gene>
<dbReference type="PANTHER" id="PTHR12302:SF2">
    <property type="entry name" value="STAPHYLOCOCCAL NUCLEASE DOMAIN-CONTAINING PROTEIN 1"/>
    <property type="match status" value="1"/>
</dbReference>
<dbReference type="GO" id="GO:0005829">
    <property type="term" value="C:cytosol"/>
    <property type="evidence" value="ECO:0007669"/>
    <property type="project" value="TreeGrafter"/>
</dbReference>
<comment type="caution">
    <text evidence="1">The sequence shown here is derived from an EMBL/GenBank/DDBJ whole genome shotgun (WGS) entry which is preliminary data.</text>
</comment>
<dbReference type="Gene3D" id="2.40.50.90">
    <property type="match status" value="1"/>
</dbReference>
<protein>
    <submittedName>
        <fullName evidence="1">Ribonuclease TUDOR 2</fullName>
    </submittedName>
</protein>
<dbReference type="GO" id="GO:0003723">
    <property type="term" value="F:RNA binding"/>
    <property type="evidence" value="ECO:0007669"/>
    <property type="project" value="TreeGrafter"/>
</dbReference>
<dbReference type="GO" id="GO:0004518">
    <property type="term" value="F:nuclease activity"/>
    <property type="evidence" value="ECO:0007669"/>
    <property type="project" value="TreeGrafter"/>
</dbReference>